<comment type="caution">
    <text evidence="3">The sequence shown here is derived from an EMBL/GenBank/DDBJ whole genome shotgun (WGS) entry which is preliminary data.</text>
</comment>
<gene>
    <name evidence="3" type="ORF">PPNO1_LOCUS6251</name>
</gene>
<evidence type="ECO:0000256" key="1">
    <source>
        <dbReference type="ARBA" id="ARBA00006499"/>
    </source>
</evidence>
<protein>
    <recommendedName>
        <fullName evidence="2">Phospholipase/carboxylesterase/thioesterase domain-containing protein</fullName>
    </recommendedName>
</protein>
<comment type="similarity">
    <text evidence="1">Belongs to the AB hydrolase superfamily. AB hydrolase 2 family.</text>
</comment>
<dbReference type="AlphaFoldDB" id="A0A9P1H7A6"/>
<evidence type="ECO:0000259" key="2">
    <source>
        <dbReference type="Pfam" id="PF02230"/>
    </source>
</evidence>
<keyword evidence="4" id="KW-1185">Reference proteome</keyword>
<dbReference type="Gene3D" id="3.40.50.1820">
    <property type="entry name" value="alpha/beta hydrolase"/>
    <property type="match status" value="1"/>
</dbReference>
<dbReference type="GO" id="GO:0008474">
    <property type="term" value="F:palmitoyl-(protein) hydrolase activity"/>
    <property type="evidence" value="ECO:0007669"/>
    <property type="project" value="TreeGrafter"/>
</dbReference>
<sequence>MWFDTPSSIEPSTDAVNLSSGIEESVTHILQVLRDETERLGGRAENIVLGGISQGGAVAMWALLALLAANGTEDRSLGVVGMSTWLPFAPEVQSSLDRDIPCTQSPDGFIRRTLSSLRKRTEEGSCAAYLLLWVTVRTMPT</sequence>
<evidence type="ECO:0000313" key="3">
    <source>
        <dbReference type="EMBL" id="CAI4216599.1"/>
    </source>
</evidence>
<dbReference type="Pfam" id="PF02230">
    <property type="entry name" value="Abhydrolase_2"/>
    <property type="match status" value="1"/>
</dbReference>
<dbReference type="GO" id="GO:0005737">
    <property type="term" value="C:cytoplasm"/>
    <property type="evidence" value="ECO:0007669"/>
    <property type="project" value="TreeGrafter"/>
</dbReference>
<reference evidence="3" key="1">
    <citation type="submission" date="2022-11" db="EMBL/GenBank/DDBJ databases">
        <authorList>
            <person name="Scott C."/>
            <person name="Bruce N."/>
        </authorList>
    </citation>
    <scope>NUCLEOTIDE SEQUENCE</scope>
</reference>
<evidence type="ECO:0000313" key="4">
    <source>
        <dbReference type="Proteomes" id="UP000838763"/>
    </source>
</evidence>
<dbReference type="Proteomes" id="UP000838763">
    <property type="component" value="Unassembled WGS sequence"/>
</dbReference>
<organism evidence="3 4">
    <name type="scientific">Parascedosporium putredinis</name>
    <dbReference type="NCBI Taxonomy" id="1442378"/>
    <lineage>
        <taxon>Eukaryota</taxon>
        <taxon>Fungi</taxon>
        <taxon>Dikarya</taxon>
        <taxon>Ascomycota</taxon>
        <taxon>Pezizomycotina</taxon>
        <taxon>Sordariomycetes</taxon>
        <taxon>Hypocreomycetidae</taxon>
        <taxon>Microascales</taxon>
        <taxon>Microascaceae</taxon>
        <taxon>Parascedosporium</taxon>
    </lineage>
</organism>
<dbReference type="PANTHER" id="PTHR10655">
    <property type="entry name" value="LYSOPHOSPHOLIPASE-RELATED"/>
    <property type="match status" value="1"/>
</dbReference>
<dbReference type="InterPro" id="IPR003140">
    <property type="entry name" value="PLipase/COase/thioEstase"/>
</dbReference>
<dbReference type="InterPro" id="IPR050565">
    <property type="entry name" value="LYPA1-2/EST-like"/>
</dbReference>
<dbReference type="OrthoDB" id="2418081at2759"/>
<dbReference type="InterPro" id="IPR029058">
    <property type="entry name" value="AB_hydrolase_fold"/>
</dbReference>
<dbReference type="GO" id="GO:0052689">
    <property type="term" value="F:carboxylic ester hydrolase activity"/>
    <property type="evidence" value="ECO:0007669"/>
    <property type="project" value="TreeGrafter"/>
</dbReference>
<feature type="domain" description="Phospholipase/carboxylesterase/thioesterase" evidence="2">
    <location>
        <begin position="1"/>
        <end position="103"/>
    </location>
</feature>
<dbReference type="SUPFAM" id="SSF53474">
    <property type="entry name" value="alpha/beta-Hydrolases"/>
    <property type="match status" value="1"/>
</dbReference>
<accession>A0A9P1H7A6</accession>
<dbReference type="PANTHER" id="PTHR10655:SF63">
    <property type="entry name" value="PHOSPHOLIPASE_CARBOXYLESTERASE_THIOESTERASE DOMAIN-CONTAINING PROTEIN"/>
    <property type="match status" value="1"/>
</dbReference>
<name>A0A9P1H7A6_9PEZI</name>
<proteinExistence type="inferred from homology"/>
<dbReference type="EMBL" id="CALLCH030000015">
    <property type="protein sequence ID" value="CAI4216599.1"/>
    <property type="molecule type" value="Genomic_DNA"/>
</dbReference>